<dbReference type="Gene3D" id="1.10.10.10">
    <property type="entry name" value="Winged helix-like DNA-binding domain superfamily/Winged helix DNA-binding domain"/>
    <property type="match status" value="1"/>
</dbReference>
<evidence type="ECO:0000256" key="1">
    <source>
        <dbReference type="ARBA" id="ARBA00011046"/>
    </source>
</evidence>
<evidence type="ECO:0000256" key="2">
    <source>
        <dbReference type="ARBA" id="ARBA00023015"/>
    </source>
</evidence>
<protein>
    <recommendedName>
        <fullName evidence="7">Transcriptional regulator</fullName>
    </recommendedName>
</protein>
<sequence>MKFTKKEQEILDVFWKLGKPLSAKEVTENNPTLNKSTVAVLVRKLHEKGYLEVDSIQKVSKTYAQYYVPTVSKEEFLTKDFTKATFKNLITNFIKKEKNYNELNELMELIQNQLDNLEK</sequence>
<evidence type="ECO:0000256" key="4">
    <source>
        <dbReference type="ARBA" id="ARBA00023163"/>
    </source>
</evidence>
<keyword evidence="2" id="KW-0805">Transcription regulation</keyword>
<accession>A0A1Y4QT63</accession>
<comment type="similarity">
    <text evidence="1">Belongs to the BlaI transcriptional regulatory family.</text>
</comment>
<dbReference type="GO" id="GO:0003677">
    <property type="term" value="F:DNA binding"/>
    <property type="evidence" value="ECO:0007669"/>
    <property type="project" value="UniProtKB-KW"/>
</dbReference>
<dbReference type="GO" id="GO:0045892">
    <property type="term" value="P:negative regulation of DNA-templated transcription"/>
    <property type="evidence" value="ECO:0007669"/>
    <property type="project" value="InterPro"/>
</dbReference>
<dbReference type="RefSeq" id="WP_047342425.1">
    <property type="nucleotide sequence ID" value="NZ_JAKYKJ010000094.1"/>
</dbReference>
<dbReference type="Proteomes" id="UP000196074">
    <property type="component" value="Unassembled WGS sequence"/>
</dbReference>
<keyword evidence="3" id="KW-0238">DNA-binding</keyword>
<dbReference type="InterPro" id="IPR036388">
    <property type="entry name" value="WH-like_DNA-bd_sf"/>
</dbReference>
<dbReference type="SUPFAM" id="SSF46785">
    <property type="entry name" value="Winged helix' DNA-binding domain"/>
    <property type="match status" value="1"/>
</dbReference>
<evidence type="ECO:0000313" key="6">
    <source>
        <dbReference type="Proteomes" id="UP000196074"/>
    </source>
</evidence>
<comment type="caution">
    <text evidence="5">The sequence shown here is derived from an EMBL/GenBank/DDBJ whole genome shotgun (WGS) entry which is preliminary data.</text>
</comment>
<evidence type="ECO:0000256" key="3">
    <source>
        <dbReference type="ARBA" id="ARBA00023125"/>
    </source>
</evidence>
<name>A0A1Y4QT63_9ENTE</name>
<gene>
    <name evidence="5" type="ORF">B5E88_11115</name>
</gene>
<dbReference type="InterPro" id="IPR005650">
    <property type="entry name" value="BlaI_family"/>
</dbReference>
<dbReference type="AlphaFoldDB" id="A0A1Y4QT63"/>
<dbReference type="InterPro" id="IPR036390">
    <property type="entry name" value="WH_DNA-bd_sf"/>
</dbReference>
<proteinExistence type="inferred from homology"/>
<evidence type="ECO:0000313" key="5">
    <source>
        <dbReference type="EMBL" id="OUQ08447.1"/>
    </source>
</evidence>
<dbReference type="EMBL" id="NFLC01000031">
    <property type="protein sequence ID" value="OUQ08447.1"/>
    <property type="molecule type" value="Genomic_DNA"/>
</dbReference>
<dbReference type="Pfam" id="PF03965">
    <property type="entry name" value="Penicillinase_R"/>
    <property type="match status" value="1"/>
</dbReference>
<organism evidence="5 6">
    <name type="scientific">Enterococcus cecorum</name>
    <dbReference type="NCBI Taxonomy" id="44008"/>
    <lineage>
        <taxon>Bacteria</taxon>
        <taxon>Bacillati</taxon>
        <taxon>Bacillota</taxon>
        <taxon>Bacilli</taxon>
        <taxon>Lactobacillales</taxon>
        <taxon>Enterococcaceae</taxon>
        <taxon>Enterococcus</taxon>
    </lineage>
</organism>
<keyword evidence="4" id="KW-0804">Transcription</keyword>
<reference evidence="6" key="1">
    <citation type="submission" date="2017-04" db="EMBL/GenBank/DDBJ databases">
        <title>Function of individual gut microbiota members based on whole genome sequencing of pure cultures obtained from chicken caecum.</title>
        <authorList>
            <person name="Medvecky M."/>
            <person name="Cejkova D."/>
            <person name="Polansky O."/>
            <person name="Karasova D."/>
            <person name="Kubasova T."/>
            <person name="Cizek A."/>
            <person name="Rychlik I."/>
        </authorList>
    </citation>
    <scope>NUCLEOTIDE SEQUENCE [LARGE SCALE GENOMIC DNA]</scope>
    <source>
        <strain evidence="6">An144</strain>
    </source>
</reference>
<evidence type="ECO:0008006" key="7">
    <source>
        <dbReference type="Google" id="ProtNLM"/>
    </source>
</evidence>